<dbReference type="PROSITE" id="PS51063">
    <property type="entry name" value="HTH_CRP_2"/>
    <property type="match status" value="1"/>
</dbReference>
<dbReference type="Proteomes" id="UP000076630">
    <property type="component" value="Unassembled WGS sequence"/>
</dbReference>
<dbReference type="SUPFAM" id="SSF46785">
    <property type="entry name" value="Winged helix' DNA-binding domain"/>
    <property type="match status" value="1"/>
</dbReference>
<dbReference type="Gene3D" id="2.60.120.10">
    <property type="entry name" value="Jelly Rolls"/>
    <property type="match status" value="1"/>
</dbReference>
<dbReference type="PROSITE" id="PS50042">
    <property type="entry name" value="CNMP_BINDING_3"/>
    <property type="match status" value="1"/>
</dbReference>
<dbReference type="SUPFAM" id="SSF51206">
    <property type="entry name" value="cAMP-binding domain-like"/>
    <property type="match status" value="1"/>
</dbReference>
<reference evidence="6 7" key="1">
    <citation type="submission" date="2016-01" db="EMBL/GenBank/DDBJ databases">
        <title>Whole genome sequencing of Myroides marinus L41.</title>
        <authorList>
            <person name="Hong K.W."/>
        </authorList>
    </citation>
    <scope>NUCLEOTIDE SEQUENCE [LARGE SCALE GENOMIC DNA]</scope>
    <source>
        <strain evidence="6 7">L41</strain>
    </source>
</reference>
<keyword evidence="1" id="KW-0805">Transcription regulation</keyword>
<evidence type="ECO:0000313" key="6">
    <source>
        <dbReference type="EMBL" id="KZE78103.1"/>
    </source>
</evidence>
<evidence type="ECO:0000259" key="5">
    <source>
        <dbReference type="PROSITE" id="PS51063"/>
    </source>
</evidence>
<accession>A0A163XLX8</accession>
<proteinExistence type="predicted"/>
<dbReference type="InterPro" id="IPR018490">
    <property type="entry name" value="cNMP-bd_dom_sf"/>
</dbReference>
<evidence type="ECO:0000259" key="4">
    <source>
        <dbReference type="PROSITE" id="PS50042"/>
    </source>
</evidence>
<feature type="domain" description="HTH crp-type" evidence="5">
    <location>
        <begin position="130"/>
        <end position="199"/>
    </location>
</feature>
<dbReference type="InterPro" id="IPR012318">
    <property type="entry name" value="HTH_CRP"/>
</dbReference>
<name>A0A163XLX8_9FLAO</name>
<protein>
    <recommendedName>
        <fullName evidence="8">cAMP-binding domain of CRP or a regulatory subunit of cAMP-dependent protein kinases</fullName>
    </recommendedName>
</protein>
<dbReference type="EMBL" id="LQNU01000066">
    <property type="protein sequence ID" value="KZE78103.1"/>
    <property type="molecule type" value="Genomic_DNA"/>
</dbReference>
<dbReference type="Pfam" id="PF00027">
    <property type="entry name" value="cNMP_binding"/>
    <property type="match status" value="1"/>
</dbReference>
<evidence type="ECO:0000256" key="2">
    <source>
        <dbReference type="ARBA" id="ARBA00023125"/>
    </source>
</evidence>
<dbReference type="GO" id="GO:0006355">
    <property type="term" value="P:regulation of DNA-templated transcription"/>
    <property type="evidence" value="ECO:0007669"/>
    <property type="project" value="InterPro"/>
</dbReference>
<dbReference type="InterPro" id="IPR036390">
    <property type="entry name" value="WH_DNA-bd_sf"/>
</dbReference>
<evidence type="ECO:0008006" key="8">
    <source>
        <dbReference type="Google" id="ProtNLM"/>
    </source>
</evidence>
<keyword evidence="7" id="KW-1185">Reference proteome</keyword>
<dbReference type="CDD" id="cd00038">
    <property type="entry name" value="CAP_ED"/>
    <property type="match status" value="1"/>
</dbReference>
<dbReference type="RefSeq" id="WP_038987437.1">
    <property type="nucleotide sequence ID" value="NZ_LQNU01000066.1"/>
</dbReference>
<comment type="caution">
    <text evidence="6">The sequence shown here is derived from an EMBL/GenBank/DDBJ whole genome shotgun (WGS) entry which is preliminary data.</text>
</comment>
<gene>
    <name evidence="6" type="ORF">AV926_13775</name>
</gene>
<keyword evidence="2" id="KW-0238">DNA-binding</keyword>
<evidence type="ECO:0000256" key="3">
    <source>
        <dbReference type="ARBA" id="ARBA00023163"/>
    </source>
</evidence>
<dbReference type="Pfam" id="PF13545">
    <property type="entry name" value="HTH_Crp_2"/>
    <property type="match status" value="1"/>
</dbReference>
<keyword evidence="3" id="KW-0804">Transcription</keyword>
<dbReference type="InterPro" id="IPR014710">
    <property type="entry name" value="RmlC-like_jellyroll"/>
</dbReference>
<evidence type="ECO:0000256" key="1">
    <source>
        <dbReference type="ARBA" id="ARBA00023015"/>
    </source>
</evidence>
<organism evidence="6 7">
    <name type="scientific">Myroides marinus</name>
    <dbReference type="NCBI Taxonomy" id="703342"/>
    <lineage>
        <taxon>Bacteria</taxon>
        <taxon>Pseudomonadati</taxon>
        <taxon>Bacteroidota</taxon>
        <taxon>Flavobacteriia</taxon>
        <taxon>Flavobacteriales</taxon>
        <taxon>Flavobacteriaceae</taxon>
        <taxon>Myroides</taxon>
    </lineage>
</organism>
<dbReference type="InterPro" id="IPR000595">
    <property type="entry name" value="cNMP-bd_dom"/>
</dbReference>
<sequence length="199" mass="23254">MINKELLMKYGAELVCYEKDDFVFEEGMPAEFFYQIVSGQIKLNTFEKDDKEFIYSIRTRRQSFGEPTLFLGVDYLCNAIAMEKSFLYVLPSEAFFLMLKENHHISLKVHKSVSHRLYFKGIMLPDITTQDSERRVMTLLNYLKANWASEANETKLFTVDLTRQQIGDMTGLRVETVIRTIKKLKSDNKLRIIKGKIVL</sequence>
<dbReference type="AlphaFoldDB" id="A0A163XLX8"/>
<evidence type="ECO:0000313" key="7">
    <source>
        <dbReference type="Proteomes" id="UP000076630"/>
    </source>
</evidence>
<feature type="domain" description="Cyclic nucleotide-binding" evidence="4">
    <location>
        <begin position="17"/>
        <end position="116"/>
    </location>
</feature>
<dbReference type="GO" id="GO:0003677">
    <property type="term" value="F:DNA binding"/>
    <property type="evidence" value="ECO:0007669"/>
    <property type="project" value="UniProtKB-KW"/>
</dbReference>
<dbReference type="PRINTS" id="PR00034">
    <property type="entry name" value="HTHCRP"/>
</dbReference>
<dbReference type="SMART" id="SM00419">
    <property type="entry name" value="HTH_CRP"/>
    <property type="match status" value="1"/>
</dbReference>